<dbReference type="PANTHER" id="PTHR43304">
    <property type="entry name" value="PHYTOCHROME-LIKE PROTEIN CPH1"/>
    <property type="match status" value="1"/>
</dbReference>
<dbReference type="PROSITE" id="PS50113">
    <property type="entry name" value="PAC"/>
    <property type="match status" value="3"/>
</dbReference>
<name>A0A4E0QS61_9EURY</name>
<dbReference type="InterPro" id="IPR000014">
    <property type="entry name" value="PAS"/>
</dbReference>
<dbReference type="PROSITE" id="PS50112">
    <property type="entry name" value="PAS"/>
    <property type="match status" value="3"/>
</dbReference>
<evidence type="ECO:0000259" key="7">
    <source>
        <dbReference type="PROSITE" id="PS50112"/>
    </source>
</evidence>
<dbReference type="EMBL" id="PGGK01000004">
    <property type="protein sequence ID" value="TGC09718.1"/>
    <property type="molecule type" value="Genomic_DNA"/>
</dbReference>
<dbReference type="CDD" id="cd00130">
    <property type="entry name" value="PAS"/>
    <property type="match status" value="3"/>
</dbReference>
<dbReference type="AlphaFoldDB" id="A0A4E0QS61"/>
<feature type="domain" description="Histidine kinase" evidence="6">
    <location>
        <begin position="525"/>
        <end position="736"/>
    </location>
</feature>
<dbReference type="InterPro" id="IPR004358">
    <property type="entry name" value="Sig_transdc_His_kin-like_C"/>
</dbReference>
<evidence type="ECO:0000256" key="4">
    <source>
        <dbReference type="ARBA" id="ARBA00022679"/>
    </source>
</evidence>
<dbReference type="InterPro" id="IPR013767">
    <property type="entry name" value="PAS_fold"/>
</dbReference>
<sequence length="737" mass="83486">MIDSHIVQNAPVGIFVVDKNDNFTAFNRSMENIYGLTADDVIGKKLQHVIAEHNIEWETDLWDIFLEARASLRQSAFQNTVSALKKQLGNLTVSFVPLMDELGAYDGMIGYVEDTGECISREKDILDGISDAGKQASIYHNIPIMIFRWSAEKGWPVRFVSDNISQLGYTKEEFESGDIRYIDIVHPDDREMLLEDVDRFERTDPVYFSGDYRLLSRSGDIIWVNELSLLKKQKDVSFRYDGIVIDITKRKKAETCLREERDRLEKITSGMGIGLAIISRDFRTLWVNEVARNLFGDVGDKLCYEVYNNMPAICEKCAVKAVFKNGLERVVSEQYCTDRNGNPLWSEIIATPIRDNDGSVTAVMEVIVPVTERKLREVELNESKARVESILRSAPVGIGVIRNSMLEDVNDRCCEILGYSREELIGQSTRIFFDMGNVHNCVEDALKSGIKKYGVGTMDTHAKRKDGLIIDLLISATPLYPDNPAKGISFTIMDITETKRNDEELKRRTMELEQLNRLKDLFSDIIRHDLLNPAGTIKGYTEILEEIEDNEDKLHLLRLIQQSNKRLIDLIENASKYEKLNSIDEIDYSDNDLVEIFRGVIPEFEQSLKEKDINVTLSSEGPCVYAVNPLVSEVFANLLSNAIKYSPEGDNINVVFNKSSDACKVTVGDHGDGIPDENKLFVFNRFKRLDKKGVKGTGLGLAIVKRIMELHNGNYGVEDNPEGKGSVFWVTFKKPSM</sequence>
<organism evidence="9 10">
    <name type="scientific">Methanolobus halotolerans</name>
    <dbReference type="NCBI Taxonomy" id="2052935"/>
    <lineage>
        <taxon>Archaea</taxon>
        <taxon>Methanobacteriati</taxon>
        <taxon>Methanobacteriota</taxon>
        <taxon>Stenosarchaea group</taxon>
        <taxon>Methanomicrobia</taxon>
        <taxon>Methanosarcinales</taxon>
        <taxon>Methanosarcinaceae</taxon>
        <taxon>Methanolobus</taxon>
    </lineage>
</organism>
<dbReference type="InterPro" id="IPR052162">
    <property type="entry name" value="Sensor_kinase/Photoreceptor"/>
</dbReference>
<dbReference type="InterPro" id="IPR000700">
    <property type="entry name" value="PAS-assoc_C"/>
</dbReference>
<dbReference type="SUPFAM" id="SSF55785">
    <property type="entry name" value="PYP-like sensor domain (PAS domain)"/>
    <property type="match status" value="4"/>
</dbReference>
<dbReference type="SMART" id="SM00387">
    <property type="entry name" value="HATPase_c"/>
    <property type="match status" value="1"/>
</dbReference>
<keyword evidence="4" id="KW-0808">Transferase</keyword>
<protein>
    <recommendedName>
        <fullName evidence="2">histidine kinase</fullName>
        <ecNumber evidence="2">2.7.13.3</ecNumber>
    </recommendedName>
</protein>
<evidence type="ECO:0000256" key="1">
    <source>
        <dbReference type="ARBA" id="ARBA00000085"/>
    </source>
</evidence>
<gene>
    <name evidence="9" type="ORF">CUN85_04980</name>
</gene>
<dbReference type="NCBIfam" id="TIGR00229">
    <property type="entry name" value="sensory_box"/>
    <property type="match status" value="4"/>
</dbReference>
<dbReference type="Pfam" id="PF08447">
    <property type="entry name" value="PAS_3"/>
    <property type="match status" value="1"/>
</dbReference>
<evidence type="ECO:0000313" key="10">
    <source>
        <dbReference type="Proteomes" id="UP000297295"/>
    </source>
</evidence>
<dbReference type="InterPro" id="IPR001610">
    <property type="entry name" value="PAC"/>
</dbReference>
<feature type="domain" description="PAS" evidence="7">
    <location>
        <begin position="167"/>
        <end position="204"/>
    </location>
</feature>
<dbReference type="Pfam" id="PF00989">
    <property type="entry name" value="PAS"/>
    <property type="match status" value="1"/>
</dbReference>
<dbReference type="InterPro" id="IPR003661">
    <property type="entry name" value="HisK_dim/P_dom"/>
</dbReference>
<dbReference type="SUPFAM" id="SSF55874">
    <property type="entry name" value="ATPase domain of HSP90 chaperone/DNA topoisomerase II/histidine kinase"/>
    <property type="match status" value="1"/>
</dbReference>
<dbReference type="PROSITE" id="PS50109">
    <property type="entry name" value="HIS_KIN"/>
    <property type="match status" value="1"/>
</dbReference>
<dbReference type="Pfam" id="PF13426">
    <property type="entry name" value="PAS_9"/>
    <property type="match status" value="2"/>
</dbReference>
<dbReference type="InterPro" id="IPR005467">
    <property type="entry name" value="His_kinase_dom"/>
</dbReference>
<dbReference type="Pfam" id="PF02518">
    <property type="entry name" value="HATPase_c"/>
    <property type="match status" value="1"/>
</dbReference>
<accession>A0A4E0QS61</accession>
<dbReference type="Gene3D" id="3.30.450.20">
    <property type="entry name" value="PAS domain"/>
    <property type="match status" value="4"/>
</dbReference>
<evidence type="ECO:0000256" key="5">
    <source>
        <dbReference type="ARBA" id="ARBA00022777"/>
    </source>
</evidence>
<dbReference type="InterPro" id="IPR035965">
    <property type="entry name" value="PAS-like_dom_sf"/>
</dbReference>
<dbReference type="InterPro" id="IPR003594">
    <property type="entry name" value="HATPase_dom"/>
</dbReference>
<feature type="domain" description="PAS" evidence="7">
    <location>
        <begin position="409"/>
        <end position="435"/>
    </location>
</feature>
<feature type="domain" description="PAS" evidence="7">
    <location>
        <begin position="5"/>
        <end position="46"/>
    </location>
</feature>
<evidence type="ECO:0000256" key="2">
    <source>
        <dbReference type="ARBA" id="ARBA00012438"/>
    </source>
</evidence>
<dbReference type="Gene3D" id="1.10.287.130">
    <property type="match status" value="1"/>
</dbReference>
<dbReference type="CDD" id="cd00082">
    <property type="entry name" value="HisKA"/>
    <property type="match status" value="1"/>
</dbReference>
<dbReference type="InterPro" id="IPR013655">
    <property type="entry name" value="PAS_fold_3"/>
</dbReference>
<dbReference type="Pfam" id="PF00512">
    <property type="entry name" value="HisKA"/>
    <property type="match status" value="1"/>
</dbReference>
<dbReference type="SMART" id="SM00388">
    <property type="entry name" value="HisKA"/>
    <property type="match status" value="1"/>
</dbReference>
<dbReference type="InterPro" id="IPR036097">
    <property type="entry name" value="HisK_dim/P_sf"/>
</dbReference>
<keyword evidence="10" id="KW-1185">Reference proteome</keyword>
<evidence type="ECO:0000259" key="8">
    <source>
        <dbReference type="PROSITE" id="PS50113"/>
    </source>
</evidence>
<feature type="domain" description="PAC" evidence="8">
    <location>
        <begin position="325"/>
        <end position="382"/>
    </location>
</feature>
<dbReference type="GO" id="GO:0006355">
    <property type="term" value="P:regulation of DNA-templated transcription"/>
    <property type="evidence" value="ECO:0007669"/>
    <property type="project" value="InterPro"/>
</dbReference>
<keyword evidence="3" id="KW-0597">Phosphoprotein</keyword>
<dbReference type="InterPro" id="IPR036890">
    <property type="entry name" value="HATPase_C_sf"/>
</dbReference>
<proteinExistence type="predicted"/>
<dbReference type="GO" id="GO:0000155">
    <property type="term" value="F:phosphorelay sensor kinase activity"/>
    <property type="evidence" value="ECO:0007669"/>
    <property type="project" value="InterPro"/>
</dbReference>
<dbReference type="SUPFAM" id="SSF47384">
    <property type="entry name" value="Homodimeric domain of signal transducing histidine kinase"/>
    <property type="match status" value="1"/>
</dbReference>
<comment type="caution">
    <text evidence="9">The sequence shown here is derived from an EMBL/GenBank/DDBJ whole genome shotgun (WGS) entry which is preliminary data.</text>
</comment>
<dbReference type="PRINTS" id="PR00344">
    <property type="entry name" value="BCTRLSENSOR"/>
</dbReference>
<dbReference type="Proteomes" id="UP000297295">
    <property type="component" value="Unassembled WGS sequence"/>
</dbReference>
<comment type="catalytic activity">
    <reaction evidence="1">
        <text>ATP + protein L-histidine = ADP + protein N-phospho-L-histidine.</text>
        <dbReference type="EC" id="2.7.13.3"/>
    </reaction>
</comment>
<dbReference type="SMART" id="SM00091">
    <property type="entry name" value="PAS"/>
    <property type="match status" value="4"/>
</dbReference>
<dbReference type="OrthoDB" id="3369at2157"/>
<feature type="domain" description="PAC" evidence="8">
    <location>
        <begin position="456"/>
        <end position="507"/>
    </location>
</feature>
<dbReference type="EC" id="2.7.13.3" evidence="2"/>
<evidence type="ECO:0000256" key="3">
    <source>
        <dbReference type="ARBA" id="ARBA00022553"/>
    </source>
</evidence>
<evidence type="ECO:0000313" key="9">
    <source>
        <dbReference type="EMBL" id="TGC09718.1"/>
    </source>
</evidence>
<dbReference type="SMART" id="SM00086">
    <property type="entry name" value="PAC"/>
    <property type="match status" value="3"/>
</dbReference>
<dbReference type="RefSeq" id="WP_135389233.1">
    <property type="nucleotide sequence ID" value="NZ_PGGK01000004.1"/>
</dbReference>
<reference evidence="9 10" key="1">
    <citation type="submission" date="2017-11" db="EMBL/GenBank/DDBJ databases">
        <title>Isolation and Characterization of Methanogenic Archaea from Saline Meromictic Lake at Siberia.</title>
        <authorList>
            <person name="Shen Y."/>
            <person name="Huang H.-H."/>
            <person name="Lai M.-C."/>
            <person name="Chen S.-C."/>
        </authorList>
    </citation>
    <scope>NUCLEOTIDE SEQUENCE [LARGE SCALE GENOMIC DNA]</scope>
    <source>
        <strain evidence="9 10">SY-01</strain>
    </source>
</reference>
<evidence type="ECO:0000259" key="6">
    <source>
        <dbReference type="PROSITE" id="PS50109"/>
    </source>
</evidence>
<dbReference type="CDD" id="cd00075">
    <property type="entry name" value="HATPase"/>
    <property type="match status" value="1"/>
</dbReference>
<keyword evidence="5" id="KW-0418">Kinase</keyword>
<dbReference type="PANTHER" id="PTHR43304:SF1">
    <property type="entry name" value="PAC DOMAIN-CONTAINING PROTEIN"/>
    <property type="match status" value="1"/>
</dbReference>
<dbReference type="Gene3D" id="3.30.565.10">
    <property type="entry name" value="Histidine kinase-like ATPase, C-terminal domain"/>
    <property type="match status" value="1"/>
</dbReference>
<feature type="domain" description="PAC" evidence="8">
    <location>
        <begin position="208"/>
        <end position="259"/>
    </location>
</feature>